<comment type="similarity">
    <text evidence="2 6">Belongs to the DAN family.</text>
</comment>
<dbReference type="Ensembl" id="ENSAMXT00000029951.1">
    <property type="protein sequence ID" value="ENSAMXP00000049022.1"/>
    <property type="gene ID" value="ENSAMXG00000030931.1"/>
</dbReference>
<reference evidence="9" key="2">
    <citation type="journal article" date="2014" name="Nat. Commun.">
        <title>The cavefish genome reveals candidate genes for eye loss.</title>
        <authorList>
            <person name="McGaugh S.E."/>
            <person name="Gross J.B."/>
            <person name="Aken B."/>
            <person name="Blin M."/>
            <person name="Borowsky R."/>
            <person name="Chalopin D."/>
            <person name="Hinaux H."/>
            <person name="Jeffery W.R."/>
            <person name="Keene A."/>
            <person name="Ma L."/>
            <person name="Minx P."/>
            <person name="Murphy D."/>
            <person name="O'Quin K.E."/>
            <person name="Retaux S."/>
            <person name="Rohner N."/>
            <person name="Searle S.M."/>
            <person name="Stahl B.A."/>
            <person name="Tabin C."/>
            <person name="Volff J.N."/>
            <person name="Yoshizawa M."/>
            <person name="Warren W.C."/>
        </authorList>
    </citation>
    <scope>NUCLEOTIDE SEQUENCE [LARGE SCALE GENOMIC DNA]</scope>
    <source>
        <strain evidence="9">female</strain>
    </source>
</reference>
<dbReference type="PANTHER" id="PTHR15273">
    <property type="entry name" value="DAN DOMAIN FAMILY MEMBER 5"/>
    <property type="match status" value="1"/>
</dbReference>
<evidence type="ECO:0000313" key="9">
    <source>
        <dbReference type="Proteomes" id="UP000018467"/>
    </source>
</evidence>
<dbReference type="Gene3D" id="2.10.90.10">
    <property type="entry name" value="Cystine-knot cytokines"/>
    <property type="match status" value="1"/>
</dbReference>
<dbReference type="InterPro" id="IPR006207">
    <property type="entry name" value="Cys_knot_C"/>
</dbReference>
<reference evidence="8" key="3">
    <citation type="submission" date="2025-08" db="UniProtKB">
        <authorList>
            <consortium name="Ensembl"/>
        </authorList>
    </citation>
    <scope>IDENTIFICATION</scope>
</reference>
<evidence type="ECO:0000313" key="8">
    <source>
        <dbReference type="Ensembl" id="ENSAMXP00000049022.1"/>
    </source>
</evidence>
<dbReference type="Bgee" id="ENSAMXG00000030931">
    <property type="expression patterns" value="Expressed in embryo"/>
</dbReference>
<sequence>MTTPFVLVVFLALLAAPARAFPRSFFSRDVESSGNGPEEPARGSLRLHKPSPFFLRQFPGSAGAQTRAGGARSRSPFPAFLALGRAGPSETSRRQQGLDMWRKNMKTGQQDGERVALPINPRDLNLKDQSCAAVPFTQRISEPGCETLTIHNKLCFGHCTSLFVPPSGGPVGHVSAPCSRCAPSKARTVPVHLRCGAQTREKLVMMVEECKCETGREEARAEGKATHL</sequence>
<name>A0A3B1K2Y5_ASTMX</name>
<dbReference type="Proteomes" id="UP000018467">
    <property type="component" value="Unassembled WGS sequence"/>
</dbReference>
<reference evidence="9" key="1">
    <citation type="submission" date="2013-03" db="EMBL/GenBank/DDBJ databases">
        <authorList>
            <person name="Jeffery W."/>
            <person name="Warren W."/>
            <person name="Wilson R.K."/>
        </authorList>
    </citation>
    <scope>NUCLEOTIDE SEQUENCE</scope>
    <source>
        <strain evidence="9">female</strain>
    </source>
</reference>
<dbReference type="InParanoid" id="A0A3B1K2Y5"/>
<keyword evidence="4 6" id="KW-0732">Signal</keyword>
<dbReference type="SMART" id="SM00041">
    <property type="entry name" value="CT"/>
    <property type="match status" value="1"/>
</dbReference>
<feature type="domain" description="CTCK" evidence="7">
    <location>
        <begin position="133"/>
        <end position="215"/>
    </location>
</feature>
<evidence type="ECO:0000256" key="1">
    <source>
        <dbReference type="ARBA" id="ARBA00004613"/>
    </source>
</evidence>
<evidence type="ECO:0000256" key="2">
    <source>
        <dbReference type="ARBA" id="ARBA00007872"/>
    </source>
</evidence>
<feature type="signal peptide" evidence="6">
    <location>
        <begin position="1"/>
        <end position="20"/>
    </location>
</feature>
<dbReference type="PIRSF" id="PIRSF027807">
    <property type="entry name" value="Cerberus"/>
    <property type="match status" value="1"/>
</dbReference>
<dbReference type="Pfam" id="PF03045">
    <property type="entry name" value="DAN"/>
    <property type="match status" value="1"/>
</dbReference>
<comment type="subcellular location">
    <subcellularLocation>
        <location evidence="1 6">Secreted</location>
    </subcellularLocation>
</comment>
<protein>
    <submittedName>
        <fullName evidence="8">DAN domain family, member 5</fullName>
    </submittedName>
</protein>
<evidence type="ECO:0000259" key="7">
    <source>
        <dbReference type="SMART" id="SM00041"/>
    </source>
</evidence>
<dbReference type="GO" id="GO:0061371">
    <property type="term" value="P:determination of heart left/right asymmetry"/>
    <property type="evidence" value="ECO:0007669"/>
    <property type="project" value="TreeGrafter"/>
</dbReference>
<dbReference type="GO" id="GO:0032926">
    <property type="term" value="P:negative regulation of activin receptor signaling pathway"/>
    <property type="evidence" value="ECO:0007669"/>
    <property type="project" value="UniProtKB-ARBA"/>
</dbReference>
<evidence type="ECO:0000256" key="4">
    <source>
        <dbReference type="ARBA" id="ARBA00022729"/>
    </source>
</evidence>
<accession>A0A3B1K2Y5</accession>
<dbReference type="STRING" id="7994.ENSAMXP00000049022"/>
<evidence type="ECO:0000256" key="6">
    <source>
        <dbReference type="PIRNR" id="PIRNR027807"/>
    </source>
</evidence>
<organism evidence="8 9">
    <name type="scientific">Astyanax mexicanus</name>
    <name type="common">Blind cave fish</name>
    <name type="synonym">Astyanax fasciatus mexicanus</name>
    <dbReference type="NCBI Taxonomy" id="7994"/>
    <lineage>
        <taxon>Eukaryota</taxon>
        <taxon>Metazoa</taxon>
        <taxon>Chordata</taxon>
        <taxon>Craniata</taxon>
        <taxon>Vertebrata</taxon>
        <taxon>Euteleostomi</taxon>
        <taxon>Actinopterygii</taxon>
        <taxon>Neopterygii</taxon>
        <taxon>Teleostei</taxon>
        <taxon>Ostariophysi</taxon>
        <taxon>Characiformes</taxon>
        <taxon>Characoidei</taxon>
        <taxon>Acestrorhamphidae</taxon>
        <taxon>Acestrorhamphinae</taxon>
        <taxon>Astyanax</taxon>
    </lineage>
</organism>
<evidence type="ECO:0000256" key="3">
    <source>
        <dbReference type="ARBA" id="ARBA00022525"/>
    </source>
</evidence>
<dbReference type="PANTHER" id="PTHR15273:SF8">
    <property type="entry name" value="CERBERUS"/>
    <property type="match status" value="1"/>
</dbReference>
<keyword evidence="3 6" id="KW-0964">Secreted</keyword>
<dbReference type="GeneTree" id="ENSGT00530000063926"/>
<proteinExistence type="inferred from homology"/>
<evidence type="ECO:0000256" key="5">
    <source>
        <dbReference type="ARBA" id="ARBA00023157"/>
    </source>
</evidence>
<feature type="chain" id="PRO_5024528139" evidence="6">
    <location>
        <begin position="21"/>
        <end position="228"/>
    </location>
</feature>
<reference evidence="8" key="4">
    <citation type="submission" date="2025-09" db="UniProtKB">
        <authorList>
            <consortium name="Ensembl"/>
        </authorList>
    </citation>
    <scope>IDENTIFICATION</scope>
</reference>
<dbReference type="InterPro" id="IPR016860">
    <property type="entry name" value="Cerberus"/>
</dbReference>
<dbReference type="InterPro" id="IPR004133">
    <property type="entry name" value="DAN_dom"/>
</dbReference>
<keyword evidence="9" id="KW-1185">Reference proteome</keyword>
<dbReference type="AlphaFoldDB" id="A0A3B1K2Y5"/>
<dbReference type="InterPro" id="IPR029034">
    <property type="entry name" value="Cystine-knot_cytokine"/>
</dbReference>
<dbReference type="GO" id="GO:0005576">
    <property type="term" value="C:extracellular region"/>
    <property type="evidence" value="ECO:0007669"/>
    <property type="project" value="UniProtKB-SubCell"/>
</dbReference>
<keyword evidence="5" id="KW-1015">Disulfide bond</keyword>